<dbReference type="InterPro" id="IPR037027">
    <property type="entry name" value="YqgF/RNaseH-like_dom_sf"/>
</dbReference>
<dbReference type="PANTHER" id="PTHR33317:SF4">
    <property type="entry name" value="POLYNUCLEOTIDYL TRANSFERASE, RIBONUCLEASE H-LIKE SUPERFAMILY PROTEIN"/>
    <property type="match status" value="1"/>
</dbReference>
<organism evidence="7 8">
    <name type="scientific">Gemmiger formicilis</name>
    <dbReference type="NCBI Taxonomy" id="745368"/>
    <lineage>
        <taxon>Bacteria</taxon>
        <taxon>Bacillati</taxon>
        <taxon>Bacillota</taxon>
        <taxon>Clostridia</taxon>
        <taxon>Eubacteriales</taxon>
        <taxon>Gemmiger</taxon>
    </lineage>
</organism>
<dbReference type="EMBL" id="FUYF01000001">
    <property type="protein sequence ID" value="SKA73087.1"/>
    <property type="molecule type" value="Genomic_DNA"/>
</dbReference>
<dbReference type="OrthoDB" id="9796140at2"/>
<evidence type="ECO:0000256" key="5">
    <source>
        <dbReference type="HAMAP-Rule" id="MF_00651"/>
    </source>
</evidence>
<evidence type="ECO:0000313" key="7">
    <source>
        <dbReference type="EMBL" id="SKA73087.1"/>
    </source>
</evidence>
<gene>
    <name evidence="7" type="ORF">SAMN02745178_00087</name>
</gene>
<dbReference type="Pfam" id="PF03652">
    <property type="entry name" value="RuvX"/>
    <property type="match status" value="1"/>
</dbReference>
<evidence type="ECO:0000256" key="4">
    <source>
        <dbReference type="ARBA" id="ARBA00022801"/>
    </source>
</evidence>
<evidence type="ECO:0000259" key="6">
    <source>
        <dbReference type="SMART" id="SM00732"/>
    </source>
</evidence>
<evidence type="ECO:0000256" key="1">
    <source>
        <dbReference type="ARBA" id="ARBA00022490"/>
    </source>
</evidence>
<keyword evidence="4 5" id="KW-0378">Hydrolase</keyword>
<dbReference type="InterPro" id="IPR012337">
    <property type="entry name" value="RNaseH-like_sf"/>
</dbReference>
<dbReference type="GeneID" id="93336586"/>
<dbReference type="SMART" id="SM00732">
    <property type="entry name" value="YqgFc"/>
    <property type="match status" value="1"/>
</dbReference>
<protein>
    <recommendedName>
        <fullName evidence="5">Putative pre-16S rRNA nuclease</fullName>
        <ecNumber evidence="5">3.1.-.-</ecNumber>
    </recommendedName>
</protein>
<reference evidence="7 8" key="1">
    <citation type="submission" date="2017-02" db="EMBL/GenBank/DDBJ databases">
        <authorList>
            <person name="Peterson S.W."/>
        </authorList>
    </citation>
    <scope>NUCLEOTIDE SEQUENCE [LARGE SCALE GENOMIC DNA]</scope>
    <source>
        <strain evidence="7 8">ATCC 27749</strain>
    </source>
</reference>
<dbReference type="CDD" id="cd16964">
    <property type="entry name" value="YqgF"/>
    <property type="match status" value="1"/>
</dbReference>
<dbReference type="GO" id="GO:0016788">
    <property type="term" value="F:hydrolase activity, acting on ester bonds"/>
    <property type="evidence" value="ECO:0007669"/>
    <property type="project" value="UniProtKB-UniRule"/>
</dbReference>
<keyword evidence="3 5" id="KW-0540">Nuclease</keyword>
<keyword evidence="2 5" id="KW-0690">Ribosome biogenesis</keyword>
<proteinExistence type="inferred from homology"/>
<dbReference type="STRING" id="745368.SAMN02745178_00087"/>
<dbReference type="GO" id="GO:0004518">
    <property type="term" value="F:nuclease activity"/>
    <property type="evidence" value="ECO:0007669"/>
    <property type="project" value="UniProtKB-KW"/>
</dbReference>
<name>A0A1T4W7B5_9FIRM</name>
<dbReference type="InterPro" id="IPR005227">
    <property type="entry name" value="YqgF"/>
</dbReference>
<keyword evidence="1 5" id="KW-0963">Cytoplasm</keyword>
<comment type="subcellular location">
    <subcellularLocation>
        <location evidence="5">Cytoplasm</location>
    </subcellularLocation>
</comment>
<evidence type="ECO:0000256" key="3">
    <source>
        <dbReference type="ARBA" id="ARBA00022722"/>
    </source>
</evidence>
<sequence>MKWLAVDYGDSRTGLAGCDAGETITSPITPQIEEKSMNKVAAAVTEVFAARGAEGLVCGLPKNMDGTEGSRANKSRRFAQRLANTAGVPVVLWDERRTTVSAAAILADNDTFGAKRKERLDSVSAAVILESFLNWRAHHPDEEPPELVRPEA</sequence>
<dbReference type="InterPro" id="IPR006641">
    <property type="entry name" value="YqgF/RNaseH-like_dom"/>
</dbReference>
<dbReference type="SUPFAM" id="SSF53098">
    <property type="entry name" value="Ribonuclease H-like"/>
    <property type="match status" value="1"/>
</dbReference>
<dbReference type="PANTHER" id="PTHR33317">
    <property type="entry name" value="POLYNUCLEOTIDYL TRANSFERASE, RIBONUCLEASE H-LIKE SUPERFAMILY PROTEIN"/>
    <property type="match status" value="1"/>
</dbReference>
<dbReference type="GO" id="GO:0005829">
    <property type="term" value="C:cytosol"/>
    <property type="evidence" value="ECO:0007669"/>
    <property type="project" value="TreeGrafter"/>
</dbReference>
<comment type="function">
    <text evidence="5">Could be a nuclease involved in processing of the 5'-end of pre-16S rRNA.</text>
</comment>
<accession>A0A1T4W7B5</accession>
<dbReference type="EC" id="3.1.-.-" evidence="5"/>
<dbReference type="HAMAP" id="MF_00651">
    <property type="entry name" value="Nuclease_YqgF"/>
    <property type="match status" value="1"/>
</dbReference>
<feature type="domain" description="YqgF/RNase H-like" evidence="6">
    <location>
        <begin position="1"/>
        <end position="102"/>
    </location>
</feature>
<dbReference type="GO" id="GO:0000967">
    <property type="term" value="P:rRNA 5'-end processing"/>
    <property type="evidence" value="ECO:0007669"/>
    <property type="project" value="UniProtKB-UniRule"/>
</dbReference>
<evidence type="ECO:0000313" key="8">
    <source>
        <dbReference type="Proteomes" id="UP000190286"/>
    </source>
</evidence>
<evidence type="ECO:0000256" key="2">
    <source>
        <dbReference type="ARBA" id="ARBA00022517"/>
    </source>
</evidence>
<dbReference type="Gene3D" id="3.30.420.140">
    <property type="entry name" value="YqgF/RNase H-like domain"/>
    <property type="match status" value="1"/>
</dbReference>
<dbReference type="NCBIfam" id="TIGR00250">
    <property type="entry name" value="RNAse_H_YqgF"/>
    <property type="match status" value="1"/>
</dbReference>
<comment type="similarity">
    <text evidence="5">Belongs to the YqgF HJR family.</text>
</comment>
<dbReference type="RefSeq" id="WP_078783110.1">
    <property type="nucleotide sequence ID" value="NZ_CAKVSO010000043.1"/>
</dbReference>
<dbReference type="Proteomes" id="UP000190286">
    <property type="component" value="Unassembled WGS sequence"/>
</dbReference>
<keyword evidence="8" id="KW-1185">Reference proteome</keyword>
<dbReference type="AlphaFoldDB" id="A0A1T4W7B5"/>